<evidence type="ECO:0000313" key="5">
    <source>
        <dbReference type="EMBL" id="THD68944.1"/>
    </source>
</evidence>
<feature type="coiled-coil region" evidence="3">
    <location>
        <begin position="57"/>
        <end position="113"/>
    </location>
</feature>
<sequence length="169" mass="18504">MKHLKTLVIAVVIAVGSMSFANAQTKVAHIFVDQLMAEMPEMKAAEAEIQKLGKSYESDIRSTFQELQNKAKLYENEAAAKTDEENAKRAQEIQGMQANIQQAQQVAAQEIEKKKMELLEPILKKVNDAIQKVGKEKGFDYVMDASAGSGIILANGTDITADVKSSLGF</sequence>
<proteinExistence type="inferred from homology"/>
<dbReference type="GO" id="GO:0051082">
    <property type="term" value="F:unfolded protein binding"/>
    <property type="evidence" value="ECO:0007669"/>
    <property type="project" value="InterPro"/>
</dbReference>
<keyword evidence="2 4" id="KW-0732">Signal</keyword>
<dbReference type="InterPro" id="IPR005632">
    <property type="entry name" value="Chaperone_Skp"/>
</dbReference>
<dbReference type="RefSeq" id="WP_136334434.1">
    <property type="nucleotide sequence ID" value="NZ_QXMP01000004.1"/>
</dbReference>
<comment type="caution">
    <text evidence="5">The sequence shown here is derived from an EMBL/GenBank/DDBJ whole genome shotgun (WGS) entry which is preliminary data.</text>
</comment>
<gene>
    <name evidence="5" type="ORF">E7Z59_01020</name>
</gene>
<dbReference type="GO" id="GO:0050821">
    <property type="term" value="P:protein stabilization"/>
    <property type="evidence" value="ECO:0007669"/>
    <property type="project" value="TreeGrafter"/>
</dbReference>
<dbReference type="OrthoDB" id="1524711at2"/>
<reference evidence="5 6" key="1">
    <citation type="submission" date="2019-04" db="EMBL/GenBank/DDBJ databases">
        <title>Draft genome sequence of Robertkochia marina CC-AMO-30D.</title>
        <authorList>
            <person name="Hameed A."/>
            <person name="Lin S.-Y."/>
            <person name="Shahina M."/>
            <person name="Lai W.-A."/>
            <person name="Young C.-C."/>
        </authorList>
    </citation>
    <scope>NUCLEOTIDE SEQUENCE [LARGE SCALE GENOMIC DNA]</scope>
    <source>
        <strain evidence="5 6">CC-AMO-30D</strain>
    </source>
</reference>
<evidence type="ECO:0000313" key="6">
    <source>
        <dbReference type="Proteomes" id="UP000305939"/>
    </source>
</evidence>
<comment type="similarity">
    <text evidence="1">Belongs to the Skp family.</text>
</comment>
<evidence type="ECO:0000256" key="3">
    <source>
        <dbReference type="SAM" id="Coils"/>
    </source>
</evidence>
<protein>
    <submittedName>
        <fullName evidence="5">OmpH family outer membrane protein</fullName>
    </submittedName>
</protein>
<dbReference type="PANTHER" id="PTHR35089:SF1">
    <property type="entry name" value="CHAPERONE PROTEIN SKP"/>
    <property type="match status" value="1"/>
</dbReference>
<dbReference type="InterPro" id="IPR024930">
    <property type="entry name" value="Skp_dom_sf"/>
</dbReference>
<dbReference type="EMBL" id="SSMC01000001">
    <property type="protein sequence ID" value="THD68944.1"/>
    <property type="molecule type" value="Genomic_DNA"/>
</dbReference>
<dbReference type="Pfam" id="PF03938">
    <property type="entry name" value="OmpH"/>
    <property type="match status" value="1"/>
</dbReference>
<feature type="chain" id="PRO_5021005752" evidence="4">
    <location>
        <begin position="24"/>
        <end position="169"/>
    </location>
</feature>
<dbReference type="GO" id="GO:0005829">
    <property type="term" value="C:cytosol"/>
    <property type="evidence" value="ECO:0007669"/>
    <property type="project" value="TreeGrafter"/>
</dbReference>
<keyword evidence="6" id="KW-1185">Reference proteome</keyword>
<feature type="signal peptide" evidence="4">
    <location>
        <begin position="1"/>
        <end position="23"/>
    </location>
</feature>
<dbReference type="SUPFAM" id="SSF111384">
    <property type="entry name" value="OmpH-like"/>
    <property type="match status" value="1"/>
</dbReference>
<evidence type="ECO:0000256" key="2">
    <source>
        <dbReference type="ARBA" id="ARBA00022729"/>
    </source>
</evidence>
<dbReference type="SMART" id="SM00935">
    <property type="entry name" value="OmpH"/>
    <property type="match status" value="1"/>
</dbReference>
<evidence type="ECO:0000256" key="1">
    <source>
        <dbReference type="ARBA" id="ARBA00009091"/>
    </source>
</evidence>
<dbReference type="Gene3D" id="3.30.910.20">
    <property type="entry name" value="Skp domain"/>
    <property type="match status" value="1"/>
</dbReference>
<keyword evidence="3" id="KW-0175">Coiled coil</keyword>
<evidence type="ECO:0000256" key="4">
    <source>
        <dbReference type="SAM" id="SignalP"/>
    </source>
</evidence>
<name>A0A4S3M1H7_9FLAO</name>
<dbReference type="Proteomes" id="UP000305939">
    <property type="component" value="Unassembled WGS sequence"/>
</dbReference>
<dbReference type="PANTHER" id="PTHR35089">
    <property type="entry name" value="CHAPERONE PROTEIN SKP"/>
    <property type="match status" value="1"/>
</dbReference>
<organism evidence="5 6">
    <name type="scientific">Robertkochia marina</name>
    <dbReference type="NCBI Taxonomy" id="1227945"/>
    <lineage>
        <taxon>Bacteria</taxon>
        <taxon>Pseudomonadati</taxon>
        <taxon>Bacteroidota</taxon>
        <taxon>Flavobacteriia</taxon>
        <taxon>Flavobacteriales</taxon>
        <taxon>Flavobacteriaceae</taxon>
        <taxon>Robertkochia</taxon>
    </lineage>
</organism>
<accession>A0A4S3M1H7</accession>
<dbReference type="AlphaFoldDB" id="A0A4S3M1H7"/>